<evidence type="ECO:0000313" key="4">
    <source>
        <dbReference type="Proteomes" id="UP000812287"/>
    </source>
</evidence>
<keyword evidence="2" id="KW-0812">Transmembrane</keyword>
<keyword evidence="4" id="KW-1185">Reference proteome</keyword>
<feature type="compositionally biased region" description="Polar residues" evidence="1">
    <location>
        <begin position="225"/>
        <end position="236"/>
    </location>
</feature>
<feature type="region of interest" description="Disordered" evidence="1">
    <location>
        <begin position="216"/>
        <end position="236"/>
    </location>
</feature>
<dbReference type="OrthoDB" id="3009350at2759"/>
<dbReference type="AlphaFoldDB" id="A0A9P7VFJ7"/>
<feature type="transmembrane region" description="Helical" evidence="2">
    <location>
        <begin position="104"/>
        <end position="124"/>
    </location>
</feature>
<dbReference type="EMBL" id="MU250587">
    <property type="protein sequence ID" value="KAG7439652.1"/>
    <property type="molecule type" value="Genomic_DNA"/>
</dbReference>
<reference evidence="3" key="1">
    <citation type="submission" date="2020-11" db="EMBL/GenBank/DDBJ databases">
        <title>Adaptations for nitrogen fixation in a non-lichenized fungal sporocarp promotes dispersal by wood-feeding termites.</title>
        <authorList>
            <consortium name="DOE Joint Genome Institute"/>
            <person name="Koch R.A."/>
            <person name="Yoon G."/>
            <person name="Arayal U."/>
            <person name="Lail K."/>
            <person name="Amirebrahimi M."/>
            <person name="Labutti K."/>
            <person name="Lipzen A."/>
            <person name="Riley R."/>
            <person name="Barry K."/>
            <person name="Henrissat B."/>
            <person name="Grigoriev I.V."/>
            <person name="Herr J.R."/>
            <person name="Aime M.C."/>
        </authorList>
    </citation>
    <scope>NUCLEOTIDE SEQUENCE</scope>
    <source>
        <strain evidence="3">MCA 3950</strain>
    </source>
</reference>
<dbReference type="GeneID" id="66100373"/>
<dbReference type="Proteomes" id="UP000812287">
    <property type="component" value="Unassembled WGS sequence"/>
</dbReference>
<keyword evidence="2" id="KW-0472">Membrane</keyword>
<comment type="caution">
    <text evidence="3">The sequence shown here is derived from an EMBL/GenBank/DDBJ whole genome shotgun (WGS) entry which is preliminary data.</text>
</comment>
<dbReference type="RefSeq" id="XP_043033152.1">
    <property type="nucleotide sequence ID" value="XM_043178086.1"/>
</dbReference>
<evidence type="ECO:0000256" key="1">
    <source>
        <dbReference type="SAM" id="MobiDB-lite"/>
    </source>
</evidence>
<evidence type="ECO:0000256" key="2">
    <source>
        <dbReference type="SAM" id="Phobius"/>
    </source>
</evidence>
<keyword evidence="2" id="KW-1133">Transmembrane helix</keyword>
<feature type="transmembrane region" description="Helical" evidence="2">
    <location>
        <begin position="145"/>
        <end position="163"/>
    </location>
</feature>
<accession>A0A9P7VFJ7</accession>
<name>A0A9P7VFJ7_9AGAR</name>
<evidence type="ECO:0000313" key="3">
    <source>
        <dbReference type="EMBL" id="KAG7439652.1"/>
    </source>
</evidence>
<sequence length="261" mass="28625">MFPSINGTGTTIPELTNSEVKDILQSLDGLLNEAVLTGSLHDLALLECLGTVLARCVHSDHLYYFGAQWVRDTIVSRGIILYDNVFGNAPDPSDLYTLNSVDWAVLYTSVILATLLWCTIFIIYRILKVSGIAEGLRTYRRVIEVIVDSATLPSALIVVLLVFEVRNNAPVGEYLDLVASEMRGIIPTILFGRIAAGHPSPDDSWREGSTVSSLRFGDHSIDPGRTQTDAESNSSFRLRLDLEESVESDGRRSGDEIIGVP</sequence>
<gene>
    <name evidence="3" type="ORF">BT62DRAFT_1013613</name>
</gene>
<proteinExistence type="predicted"/>
<protein>
    <submittedName>
        <fullName evidence="3">Uncharacterized protein</fullName>
    </submittedName>
</protein>
<organism evidence="3 4">
    <name type="scientific">Guyanagaster necrorhizus</name>
    <dbReference type="NCBI Taxonomy" id="856835"/>
    <lineage>
        <taxon>Eukaryota</taxon>
        <taxon>Fungi</taxon>
        <taxon>Dikarya</taxon>
        <taxon>Basidiomycota</taxon>
        <taxon>Agaricomycotina</taxon>
        <taxon>Agaricomycetes</taxon>
        <taxon>Agaricomycetidae</taxon>
        <taxon>Agaricales</taxon>
        <taxon>Marasmiineae</taxon>
        <taxon>Physalacriaceae</taxon>
        <taxon>Guyanagaster</taxon>
    </lineage>
</organism>